<dbReference type="EMBL" id="KZ305042">
    <property type="protein sequence ID" value="PIA40521.1"/>
    <property type="molecule type" value="Genomic_DNA"/>
</dbReference>
<keyword evidence="3" id="KW-1185">Reference proteome</keyword>
<protein>
    <submittedName>
        <fullName evidence="2">Uncharacterized protein</fullName>
    </submittedName>
</protein>
<organism evidence="2 3">
    <name type="scientific">Aquilegia coerulea</name>
    <name type="common">Rocky mountain columbine</name>
    <dbReference type="NCBI Taxonomy" id="218851"/>
    <lineage>
        <taxon>Eukaryota</taxon>
        <taxon>Viridiplantae</taxon>
        <taxon>Streptophyta</taxon>
        <taxon>Embryophyta</taxon>
        <taxon>Tracheophyta</taxon>
        <taxon>Spermatophyta</taxon>
        <taxon>Magnoliopsida</taxon>
        <taxon>Ranunculales</taxon>
        <taxon>Ranunculaceae</taxon>
        <taxon>Thalictroideae</taxon>
        <taxon>Aquilegia</taxon>
    </lineage>
</organism>
<name>A0A2G5DAH6_AQUCA</name>
<dbReference type="Proteomes" id="UP000230069">
    <property type="component" value="Unassembled WGS sequence"/>
</dbReference>
<evidence type="ECO:0000313" key="2">
    <source>
        <dbReference type="EMBL" id="PIA40521.1"/>
    </source>
</evidence>
<evidence type="ECO:0000256" key="1">
    <source>
        <dbReference type="SAM" id="MobiDB-lite"/>
    </source>
</evidence>
<dbReference type="InParanoid" id="A0A2G5DAH6"/>
<dbReference type="AlphaFoldDB" id="A0A2G5DAH6"/>
<reference evidence="2 3" key="1">
    <citation type="submission" date="2017-09" db="EMBL/GenBank/DDBJ databases">
        <title>WGS assembly of Aquilegia coerulea Goldsmith.</title>
        <authorList>
            <person name="Hodges S."/>
            <person name="Kramer E."/>
            <person name="Nordborg M."/>
            <person name="Tomkins J."/>
            <person name="Borevitz J."/>
            <person name="Derieg N."/>
            <person name="Yan J."/>
            <person name="Mihaltcheva S."/>
            <person name="Hayes R.D."/>
            <person name="Rokhsar D."/>
        </authorList>
    </citation>
    <scope>NUCLEOTIDE SEQUENCE [LARGE SCALE GENOMIC DNA]</scope>
    <source>
        <strain evidence="3">cv. Goldsmith</strain>
    </source>
</reference>
<gene>
    <name evidence="2" type="ORF">AQUCO_02500319v1</name>
</gene>
<evidence type="ECO:0000313" key="3">
    <source>
        <dbReference type="Proteomes" id="UP000230069"/>
    </source>
</evidence>
<feature type="compositionally biased region" description="Polar residues" evidence="1">
    <location>
        <begin position="46"/>
        <end position="66"/>
    </location>
</feature>
<proteinExistence type="predicted"/>
<feature type="region of interest" description="Disordered" evidence="1">
    <location>
        <begin position="1"/>
        <end position="66"/>
    </location>
</feature>
<accession>A0A2G5DAH6</accession>
<sequence length="66" mass="6639">MHFSSTSPSSPMEPSTPSAPPCTSPSSSISPTIVAAGDISLIPSHGYTTSPPSITSCGVQLGESQY</sequence>
<feature type="compositionally biased region" description="Low complexity" evidence="1">
    <location>
        <begin position="1"/>
        <end position="16"/>
    </location>
</feature>